<proteinExistence type="predicted"/>
<evidence type="ECO:0000256" key="3">
    <source>
        <dbReference type="ARBA" id="ARBA00021495"/>
    </source>
</evidence>
<evidence type="ECO:0000259" key="16">
    <source>
        <dbReference type="PROSITE" id="PS50894"/>
    </source>
</evidence>
<accession>A0A1Y6C412</accession>
<dbReference type="Gene3D" id="1.10.287.560">
    <property type="entry name" value="Histidine kinase CheA-like, homodimeric domain"/>
    <property type="match status" value="1"/>
</dbReference>
<dbReference type="SMART" id="SM00073">
    <property type="entry name" value="HPT"/>
    <property type="match status" value="1"/>
</dbReference>
<dbReference type="GO" id="GO:0005737">
    <property type="term" value="C:cytoplasm"/>
    <property type="evidence" value="ECO:0007669"/>
    <property type="project" value="InterPro"/>
</dbReference>
<evidence type="ECO:0000256" key="1">
    <source>
        <dbReference type="ARBA" id="ARBA00000085"/>
    </source>
</evidence>
<evidence type="ECO:0000256" key="2">
    <source>
        <dbReference type="ARBA" id="ARBA00012438"/>
    </source>
</evidence>
<evidence type="ECO:0000256" key="11">
    <source>
        <dbReference type="ARBA" id="ARBA00035100"/>
    </source>
</evidence>
<feature type="region of interest" description="Disordered" evidence="13">
    <location>
        <begin position="140"/>
        <end position="205"/>
    </location>
</feature>
<feature type="domain" description="CheW-like" evidence="15">
    <location>
        <begin position="448"/>
        <end position="582"/>
    </location>
</feature>
<dbReference type="InterPro" id="IPR005467">
    <property type="entry name" value="His_kinase_dom"/>
</dbReference>
<dbReference type="InterPro" id="IPR051315">
    <property type="entry name" value="Bact_Chemotaxis_CheA"/>
</dbReference>
<evidence type="ECO:0000256" key="9">
    <source>
        <dbReference type="ARBA" id="ARBA00022840"/>
    </source>
</evidence>
<keyword evidence="7" id="KW-0547">Nucleotide-binding</keyword>
<evidence type="ECO:0000259" key="15">
    <source>
        <dbReference type="PROSITE" id="PS50851"/>
    </source>
</evidence>
<feature type="domain" description="Histidine kinase" evidence="14">
    <location>
        <begin position="204"/>
        <end position="446"/>
    </location>
</feature>
<gene>
    <name evidence="17" type="ORF">SAMN06296036_1117</name>
</gene>
<dbReference type="PROSITE" id="PS50894">
    <property type="entry name" value="HPT"/>
    <property type="match status" value="1"/>
</dbReference>
<dbReference type="Gene3D" id="3.30.565.10">
    <property type="entry name" value="Histidine kinase-like ATPase, C-terminal domain"/>
    <property type="match status" value="1"/>
</dbReference>
<dbReference type="CDD" id="cd16916">
    <property type="entry name" value="HATPase_CheA-like"/>
    <property type="match status" value="1"/>
</dbReference>
<dbReference type="SMART" id="SM00260">
    <property type="entry name" value="CheW"/>
    <property type="match status" value="1"/>
</dbReference>
<sequence>MGQVFDNSEMELLIQTFLGEADEFIEEMEAGLLSLEDGPDDSMVIDQVFRAAHSLKGSSMAVGLNQVGKFTHEVEALLLKVKEHQIPASRDVISVLLKCNDHIKTMIETLKENLNAEFDSDDLFEQLRLMQGIDAKKAAPTKPATGFGFFDDDEDEPKEEPKQAQVAQAPQQNSKPTPEPPSEPEKRASQAAPAQRKKPQEQIKVSQERIDRLVNNIGEMAILLTVLEEQMYQFAGTNLESTVKQLYKISKDVQDVSVSLRMLPVKPIFQKMRRIVRDTSAKLGKQVNFVVIGEDVEVDKSILDLVGDPLVHIIRNAVDHGIEMPDIRQGNSKDPEGTITLRACHESGRLVFYIEDDGGGIDAERVRKKAIGLGIITENQKMSTQDLHNLIFHPGFSTKDQVTDISGRGVGMDVVNNNIKQMSGEIEIRSELGKGSRFKITLPQTFSIIEGTVVLSGEDKFVIPLGDIQESVKVTDREISKSTALGEVLTLRGDRLPVFRFEDLFEVKEHQKPEEQIALIAKSQEKNFAIVVDEILGRQQIVIKNLGNEVQSLKEFSGSTILGDGKPALIVELANLIKRKAKPDLHVERISA</sequence>
<evidence type="ECO:0000313" key="18">
    <source>
        <dbReference type="Proteomes" id="UP000192907"/>
    </source>
</evidence>
<feature type="domain" description="HPt" evidence="16">
    <location>
        <begin position="6"/>
        <end position="110"/>
    </location>
</feature>
<dbReference type="Pfam" id="PF02518">
    <property type="entry name" value="HATPase_c"/>
    <property type="match status" value="1"/>
</dbReference>
<dbReference type="Pfam" id="PF02895">
    <property type="entry name" value="H-kinase_dim"/>
    <property type="match status" value="1"/>
</dbReference>
<dbReference type="PANTHER" id="PTHR43395:SF10">
    <property type="entry name" value="CHEMOTAXIS PROTEIN CHEA"/>
    <property type="match status" value="1"/>
</dbReference>
<evidence type="ECO:0000313" key="17">
    <source>
        <dbReference type="EMBL" id="SMF36148.1"/>
    </source>
</evidence>
<dbReference type="InterPro" id="IPR037006">
    <property type="entry name" value="CheA-like_homodim_sf"/>
</dbReference>
<dbReference type="RefSeq" id="WP_132320275.1">
    <property type="nucleotide sequence ID" value="NZ_FWZT01000011.1"/>
</dbReference>
<dbReference type="GO" id="GO:0006935">
    <property type="term" value="P:chemotaxis"/>
    <property type="evidence" value="ECO:0007669"/>
    <property type="project" value="UniProtKB-KW"/>
</dbReference>
<keyword evidence="4" id="KW-0145">Chemotaxis</keyword>
<dbReference type="Pfam" id="PF01627">
    <property type="entry name" value="Hpt"/>
    <property type="match status" value="1"/>
</dbReference>
<dbReference type="GO" id="GO:0000155">
    <property type="term" value="F:phosphorelay sensor kinase activity"/>
    <property type="evidence" value="ECO:0007669"/>
    <property type="project" value="InterPro"/>
</dbReference>
<dbReference type="OrthoDB" id="5289430at2"/>
<dbReference type="EC" id="2.7.13.3" evidence="2"/>
<dbReference type="CDD" id="cd00088">
    <property type="entry name" value="HPT"/>
    <property type="match status" value="1"/>
</dbReference>
<dbReference type="Proteomes" id="UP000192907">
    <property type="component" value="Unassembled WGS sequence"/>
</dbReference>
<dbReference type="PRINTS" id="PR00344">
    <property type="entry name" value="BCTRLSENSOR"/>
</dbReference>
<dbReference type="SUPFAM" id="SSF50341">
    <property type="entry name" value="CheW-like"/>
    <property type="match status" value="1"/>
</dbReference>
<dbReference type="InterPro" id="IPR036061">
    <property type="entry name" value="CheW-like_dom_sf"/>
</dbReference>
<dbReference type="GO" id="GO:0005524">
    <property type="term" value="F:ATP binding"/>
    <property type="evidence" value="ECO:0007669"/>
    <property type="project" value="UniProtKB-KW"/>
</dbReference>
<dbReference type="SUPFAM" id="SSF55874">
    <property type="entry name" value="ATPase domain of HSP90 chaperone/DNA topoisomerase II/histidine kinase"/>
    <property type="match status" value="1"/>
</dbReference>
<reference evidence="18" key="1">
    <citation type="submission" date="2017-04" db="EMBL/GenBank/DDBJ databases">
        <authorList>
            <person name="Varghese N."/>
            <person name="Submissions S."/>
        </authorList>
    </citation>
    <scope>NUCLEOTIDE SEQUENCE [LARGE SCALE GENOMIC DNA]</scope>
    <source>
        <strain evidence="18">RKEM611</strain>
    </source>
</reference>
<dbReference type="PROSITE" id="PS50851">
    <property type="entry name" value="CHEW"/>
    <property type="match status" value="1"/>
</dbReference>
<dbReference type="Gene3D" id="1.20.120.160">
    <property type="entry name" value="HPT domain"/>
    <property type="match status" value="1"/>
</dbReference>
<dbReference type="STRING" id="1513793.SAMN06296036_1117"/>
<dbReference type="InterPro" id="IPR036890">
    <property type="entry name" value="HATPase_C_sf"/>
</dbReference>
<comment type="function">
    <text evidence="11">Involved in the transmission of sensory signals from the chemoreceptors to the flagellar motors. CheA is autophosphorylated; it can transfer its phosphate group to either CheB or CheY.</text>
</comment>
<evidence type="ECO:0000256" key="13">
    <source>
        <dbReference type="SAM" id="MobiDB-lite"/>
    </source>
</evidence>
<dbReference type="InterPro" id="IPR036097">
    <property type="entry name" value="HisK_dim/P_sf"/>
</dbReference>
<dbReference type="SUPFAM" id="SSF47384">
    <property type="entry name" value="Homodimeric domain of signal transducing histidine kinase"/>
    <property type="match status" value="1"/>
</dbReference>
<dbReference type="SMART" id="SM00387">
    <property type="entry name" value="HATPase_c"/>
    <property type="match status" value="1"/>
</dbReference>
<evidence type="ECO:0000256" key="12">
    <source>
        <dbReference type="PROSITE-ProRule" id="PRU00110"/>
    </source>
</evidence>
<dbReference type="FunFam" id="3.30.565.10:FF:000016">
    <property type="entry name" value="Chemotaxis protein CheA, putative"/>
    <property type="match status" value="1"/>
</dbReference>
<keyword evidence="10" id="KW-0902">Two-component regulatory system</keyword>
<dbReference type="EMBL" id="FWZT01000011">
    <property type="protein sequence ID" value="SMF36148.1"/>
    <property type="molecule type" value="Genomic_DNA"/>
</dbReference>
<dbReference type="SMART" id="SM01231">
    <property type="entry name" value="H-kinase_dim"/>
    <property type="match status" value="1"/>
</dbReference>
<organism evidence="17 18">
    <name type="scientific">Pseudobacteriovorax antillogorgiicola</name>
    <dbReference type="NCBI Taxonomy" id="1513793"/>
    <lineage>
        <taxon>Bacteria</taxon>
        <taxon>Pseudomonadati</taxon>
        <taxon>Bdellovibrionota</taxon>
        <taxon>Oligoflexia</taxon>
        <taxon>Oligoflexales</taxon>
        <taxon>Pseudobacteriovoracaceae</taxon>
        <taxon>Pseudobacteriovorax</taxon>
    </lineage>
</organism>
<dbReference type="InterPro" id="IPR008207">
    <property type="entry name" value="Sig_transdc_His_kin_Hpt_dom"/>
</dbReference>
<dbReference type="InterPro" id="IPR036641">
    <property type="entry name" value="HPT_dom_sf"/>
</dbReference>
<keyword evidence="18" id="KW-1185">Reference proteome</keyword>
<name>A0A1Y6C412_9BACT</name>
<dbReference type="InterPro" id="IPR003594">
    <property type="entry name" value="HATPase_dom"/>
</dbReference>
<evidence type="ECO:0000256" key="6">
    <source>
        <dbReference type="ARBA" id="ARBA00022679"/>
    </source>
</evidence>
<dbReference type="InterPro" id="IPR004105">
    <property type="entry name" value="CheA-like_dim"/>
</dbReference>
<dbReference type="Pfam" id="PF01584">
    <property type="entry name" value="CheW"/>
    <property type="match status" value="1"/>
</dbReference>
<dbReference type="Gene3D" id="2.30.30.40">
    <property type="entry name" value="SH3 Domains"/>
    <property type="match status" value="1"/>
</dbReference>
<dbReference type="InterPro" id="IPR002545">
    <property type="entry name" value="CheW-lke_dom"/>
</dbReference>
<dbReference type="InterPro" id="IPR004358">
    <property type="entry name" value="Sig_transdc_His_kin-like_C"/>
</dbReference>
<dbReference type="SUPFAM" id="SSF47226">
    <property type="entry name" value="Histidine-containing phosphotransfer domain, HPT domain"/>
    <property type="match status" value="1"/>
</dbReference>
<keyword evidence="8 17" id="KW-0418">Kinase</keyword>
<dbReference type="PANTHER" id="PTHR43395">
    <property type="entry name" value="SENSOR HISTIDINE KINASE CHEA"/>
    <property type="match status" value="1"/>
</dbReference>
<keyword evidence="5 12" id="KW-0597">Phosphoprotein</keyword>
<dbReference type="PROSITE" id="PS50109">
    <property type="entry name" value="HIS_KIN"/>
    <property type="match status" value="1"/>
</dbReference>
<keyword evidence="9" id="KW-0067">ATP-binding</keyword>
<feature type="modified residue" description="Phosphohistidine" evidence="12">
    <location>
        <position position="53"/>
    </location>
</feature>
<evidence type="ECO:0000256" key="5">
    <source>
        <dbReference type="ARBA" id="ARBA00022553"/>
    </source>
</evidence>
<feature type="compositionally biased region" description="Low complexity" evidence="13">
    <location>
        <begin position="163"/>
        <end position="176"/>
    </location>
</feature>
<keyword evidence="6" id="KW-0808">Transferase</keyword>
<evidence type="ECO:0000259" key="14">
    <source>
        <dbReference type="PROSITE" id="PS50109"/>
    </source>
</evidence>
<evidence type="ECO:0000256" key="4">
    <source>
        <dbReference type="ARBA" id="ARBA00022500"/>
    </source>
</evidence>
<dbReference type="AlphaFoldDB" id="A0A1Y6C412"/>
<protein>
    <recommendedName>
        <fullName evidence="3">Chemotaxis protein CheA</fullName>
        <ecNumber evidence="2">2.7.13.3</ecNumber>
    </recommendedName>
</protein>
<comment type="catalytic activity">
    <reaction evidence="1">
        <text>ATP + protein L-histidine = ADP + protein N-phospho-L-histidine.</text>
        <dbReference type="EC" id="2.7.13.3"/>
    </reaction>
</comment>
<evidence type="ECO:0000256" key="8">
    <source>
        <dbReference type="ARBA" id="ARBA00022777"/>
    </source>
</evidence>
<evidence type="ECO:0000256" key="10">
    <source>
        <dbReference type="ARBA" id="ARBA00023012"/>
    </source>
</evidence>
<evidence type="ECO:0000256" key="7">
    <source>
        <dbReference type="ARBA" id="ARBA00022741"/>
    </source>
</evidence>